<dbReference type="Proteomes" id="UP000011519">
    <property type="component" value="Unassembled WGS sequence"/>
</dbReference>
<evidence type="ECO:0008006" key="6">
    <source>
        <dbReference type="Google" id="ProtNLM"/>
    </source>
</evidence>
<feature type="domain" description="DUF58" evidence="3">
    <location>
        <begin position="187"/>
        <end position="271"/>
    </location>
</feature>
<organism evidence="4 5">
    <name type="scientific">Natrialba hulunbeirensis JCM 10989</name>
    <dbReference type="NCBI Taxonomy" id="1227493"/>
    <lineage>
        <taxon>Archaea</taxon>
        <taxon>Methanobacteriati</taxon>
        <taxon>Methanobacteriota</taxon>
        <taxon>Stenosarchaea group</taxon>
        <taxon>Halobacteria</taxon>
        <taxon>Halobacteriales</taxon>
        <taxon>Natrialbaceae</taxon>
        <taxon>Natrialba</taxon>
    </lineage>
</organism>
<dbReference type="Gene3D" id="2.60.40.10">
    <property type="entry name" value="Immunoglobulins"/>
    <property type="match status" value="1"/>
</dbReference>
<accession>M0A1U4</accession>
<evidence type="ECO:0000259" key="2">
    <source>
        <dbReference type="Pfam" id="PF01345"/>
    </source>
</evidence>
<evidence type="ECO:0000256" key="1">
    <source>
        <dbReference type="SAM" id="MobiDB-lite"/>
    </source>
</evidence>
<sequence length="479" mass="49729">MVAAIALVASGVLFGLAALLLAAVVPVSYLGYAALSSVPDPNDVLAVERDCTPRTPLPGERVEITLTVRNEGERTLPDVRLVDRVPPELDVVDGSAQTATTLRPGEDTELTYTLRPRRGSYTFEGCWVRLRSLSATAVATADVDAAGEAVLECSVPLDGVPIHRETIPFVGAVASDSGGAGYEFHSTRDYQQGDPLSRIDWRRYARTGELGTVRYREQESAKIVLVLDGRPESGVAAAEGHPDGVTLAAYAGIVSTAALTEANHSVGIVGLGVRAETPGVYTGPPAYVEPGTGADVGGRIARVCDTVAARGTGGSVSAGASDGGGTDPEAGTGARGQGQQQGQSQRQTRADGYGAAAGGETGRATGAASGPTAPSGRSPAQVADHLATLLPSDAQLVVCTPAVDDEIVEIAAALRRRDYRLSVVSPDVTTRDVVGARLAAVRRSARLERLRRTDIPVADWDPEQPLIAALGRAFDEVIR</sequence>
<protein>
    <recommendedName>
        <fullName evidence="6">DUF58 domain-containing protein</fullName>
    </recommendedName>
</protein>
<gene>
    <name evidence="4" type="ORF">C483_09821</name>
</gene>
<dbReference type="InterPro" id="IPR047589">
    <property type="entry name" value="DUF11_rpt"/>
</dbReference>
<dbReference type="Pfam" id="PF01882">
    <property type="entry name" value="DUF58"/>
    <property type="match status" value="1"/>
</dbReference>
<keyword evidence="5" id="KW-1185">Reference proteome</keyword>
<dbReference type="InterPro" id="IPR001434">
    <property type="entry name" value="OmcB-like_DUF11"/>
</dbReference>
<feature type="domain" description="DUF11" evidence="2">
    <location>
        <begin position="45"/>
        <end position="100"/>
    </location>
</feature>
<proteinExistence type="predicted"/>
<feature type="compositionally biased region" description="Low complexity" evidence="1">
    <location>
        <begin position="337"/>
        <end position="354"/>
    </location>
</feature>
<dbReference type="STRING" id="1227493.C483_09821"/>
<dbReference type="InterPro" id="IPR013783">
    <property type="entry name" value="Ig-like_fold"/>
</dbReference>
<feature type="region of interest" description="Disordered" evidence="1">
    <location>
        <begin position="311"/>
        <end position="380"/>
    </location>
</feature>
<evidence type="ECO:0000313" key="4">
    <source>
        <dbReference type="EMBL" id="ELY91328.1"/>
    </source>
</evidence>
<dbReference type="EMBL" id="AOIM01000031">
    <property type="protein sequence ID" value="ELY91328.1"/>
    <property type="molecule type" value="Genomic_DNA"/>
</dbReference>
<evidence type="ECO:0000259" key="3">
    <source>
        <dbReference type="Pfam" id="PF01882"/>
    </source>
</evidence>
<dbReference type="PANTHER" id="PTHR33608">
    <property type="entry name" value="BLL2464 PROTEIN"/>
    <property type="match status" value="1"/>
</dbReference>
<comment type="caution">
    <text evidence="4">The sequence shown here is derived from an EMBL/GenBank/DDBJ whole genome shotgun (WGS) entry which is preliminary data.</text>
</comment>
<evidence type="ECO:0000313" key="5">
    <source>
        <dbReference type="Proteomes" id="UP000011519"/>
    </source>
</evidence>
<dbReference type="Pfam" id="PF01345">
    <property type="entry name" value="DUF11"/>
    <property type="match status" value="1"/>
</dbReference>
<feature type="compositionally biased region" description="Gly residues" evidence="1">
    <location>
        <begin position="311"/>
        <end position="326"/>
    </location>
</feature>
<name>M0A1U4_9EURY</name>
<dbReference type="PATRIC" id="fig|1227493.4.peg.1950"/>
<dbReference type="InterPro" id="IPR002881">
    <property type="entry name" value="DUF58"/>
</dbReference>
<dbReference type="PANTHER" id="PTHR33608:SF6">
    <property type="entry name" value="BLL2464 PROTEIN"/>
    <property type="match status" value="1"/>
</dbReference>
<dbReference type="NCBIfam" id="TIGR01451">
    <property type="entry name" value="B_ant_repeat"/>
    <property type="match status" value="1"/>
</dbReference>
<reference evidence="4 5" key="1">
    <citation type="journal article" date="2014" name="PLoS Genet.">
        <title>Phylogenetically driven sequencing of extremely halophilic archaea reveals strategies for static and dynamic osmo-response.</title>
        <authorList>
            <person name="Becker E.A."/>
            <person name="Seitzer P.M."/>
            <person name="Tritt A."/>
            <person name="Larsen D."/>
            <person name="Krusor M."/>
            <person name="Yao A.I."/>
            <person name="Wu D."/>
            <person name="Madern D."/>
            <person name="Eisen J.A."/>
            <person name="Darling A.E."/>
            <person name="Facciotti M.T."/>
        </authorList>
    </citation>
    <scope>NUCLEOTIDE SEQUENCE [LARGE SCALE GENOMIC DNA]</scope>
    <source>
        <strain evidence="4 5">JCM 10989</strain>
    </source>
</reference>
<dbReference type="AlphaFoldDB" id="M0A1U4"/>